<keyword evidence="6" id="KW-1185">Reference proteome</keyword>
<gene>
    <name evidence="7" type="primary">LOC125179518</name>
</gene>
<dbReference type="GO" id="GO:0008270">
    <property type="term" value="F:zinc ion binding"/>
    <property type="evidence" value="ECO:0007669"/>
    <property type="project" value="UniProtKB-KW"/>
</dbReference>
<dbReference type="Gene3D" id="3.30.40.10">
    <property type="entry name" value="Zinc/RING finger domain, C3HC4 (zinc finger)"/>
    <property type="match status" value="1"/>
</dbReference>
<accession>A0A979FW78</accession>
<keyword evidence="1 3" id="KW-0863">Zinc-finger</keyword>
<evidence type="ECO:0000259" key="5">
    <source>
        <dbReference type="PROSITE" id="PS50089"/>
    </source>
</evidence>
<keyword evidence="2" id="KW-0862">Zinc</keyword>
<reference evidence="7" key="1">
    <citation type="submission" date="2025-08" db="UniProtKB">
        <authorList>
            <consortium name="RefSeq"/>
        </authorList>
    </citation>
    <scope>IDENTIFICATION</scope>
    <source>
        <tissue evidence="7">Whole organism</tissue>
    </source>
</reference>
<evidence type="ECO:0000256" key="3">
    <source>
        <dbReference type="PROSITE-ProRule" id="PRU00175"/>
    </source>
</evidence>
<feature type="compositionally biased region" description="Low complexity" evidence="4">
    <location>
        <begin position="270"/>
        <end position="284"/>
    </location>
</feature>
<dbReference type="KEGG" id="hazt:125179518"/>
<dbReference type="InterPro" id="IPR001841">
    <property type="entry name" value="Znf_RING"/>
</dbReference>
<protein>
    <submittedName>
        <fullName evidence="7">Uncharacterized protein LOC125179518</fullName>
    </submittedName>
</protein>
<dbReference type="InterPro" id="IPR013083">
    <property type="entry name" value="Znf_RING/FYVE/PHD"/>
</dbReference>
<feature type="region of interest" description="Disordered" evidence="4">
    <location>
        <begin position="226"/>
        <end position="245"/>
    </location>
</feature>
<feature type="region of interest" description="Disordered" evidence="4">
    <location>
        <begin position="166"/>
        <end position="203"/>
    </location>
</feature>
<dbReference type="Proteomes" id="UP000694843">
    <property type="component" value="Unplaced"/>
</dbReference>
<organism evidence="6 7">
    <name type="scientific">Hyalella azteca</name>
    <name type="common">Amphipod</name>
    <dbReference type="NCBI Taxonomy" id="294128"/>
    <lineage>
        <taxon>Eukaryota</taxon>
        <taxon>Metazoa</taxon>
        <taxon>Ecdysozoa</taxon>
        <taxon>Arthropoda</taxon>
        <taxon>Crustacea</taxon>
        <taxon>Multicrustacea</taxon>
        <taxon>Malacostraca</taxon>
        <taxon>Eumalacostraca</taxon>
        <taxon>Peracarida</taxon>
        <taxon>Amphipoda</taxon>
        <taxon>Senticaudata</taxon>
        <taxon>Talitrida</taxon>
        <taxon>Talitroidea</taxon>
        <taxon>Hyalellidae</taxon>
        <taxon>Hyalella</taxon>
    </lineage>
</organism>
<evidence type="ECO:0000256" key="2">
    <source>
        <dbReference type="ARBA" id="ARBA00022833"/>
    </source>
</evidence>
<keyword evidence="1 3" id="KW-0479">Metal-binding</keyword>
<feature type="compositionally biased region" description="Basic and acidic residues" evidence="4">
    <location>
        <begin position="286"/>
        <end position="296"/>
    </location>
</feature>
<feature type="compositionally biased region" description="Polar residues" evidence="4">
    <location>
        <begin position="166"/>
        <end position="175"/>
    </location>
</feature>
<dbReference type="GeneID" id="125179518"/>
<evidence type="ECO:0000256" key="1">
    <source>
        <dbReference type="ARBA" id="ARBA00022771"/>
    </source>
</evidence>
<dbReference type="AlphaFoldDB" id="A0A979FW78"/>
<feature type="region of interest" description="Disordered" evidence="4">
    <location>
        <begin position="265"/>
        <end position="305"/>
    </location>
</feature>
<evidence type="ECO:0000313" key="6">
    <source>
        <dbReference type="Proteomes" id="UP000694843"/>
    </source>
</evidence>
<dbReference type="RefSeq" id="XP_047741503.1">
    <property type="nucleotide sequence ID" value="XM_047885547.1"/>
</dbReference>
<evidence type="ECO:0000313" key="7">
    <source>
        <dbReference type="RefSeq" id="XP_047741503.1"/>
    </source>
</evidence>
<feature type="compositionally biased region" description="Polar residues" evidence="4">
    <location>
        <begin position="182"/>
        <end position="195"/>
    </location>
</feature>
<proteinExistence type="predicted"/>
<dbReference type="SUPFAM" id="SSF57850">
    <property type="entry name" value="RING/U-box"/>
    <property type="match status" value="1"/>
</dbReference>
<dbReference type="PROSITE" id="PS50089">
    <property type="entry name" value="ZF_RING_2"/>
    <property type="match status" value="1"/>
</dbReference>
<evidence type="ECO:0000256" key="4">
    <source>
        <dbReference type="SAM" id="MobiDB-lite"/>
    </source>
</evidence>
<feature type="domain" description="RING-type" evidence="5">
    <location>
        <begin position="399"/>
        <end position="440"/>
    </location>
</feature>
<sequence length="534" mass="60215">MTLTSHQSGSVMDRWISNHFQQLNQRSAEDARPNRRRLCALQRISGASSSRHNQEPQSIQHDSLNHFQASFSSDDTMHVDGGSLSTTALPYPTRLAGRDTPLNFVDIRIAALRVAGLFPERCVLDSDWPENDESVSVTDRISNRRQNLTNRSGAFEQSEDNLTNQTINETDSTVPQVRFGETANNSPNSSTSDHCNISWDDGMSPSGSPPSYINFVSDDSYSTIWPGDRNMVSNEPPPTVNVDSPHAEYQESSIDVELNEAQQNENVYGPSSDESSSEIPSFPFRPEPHESEDSHENSYYYGIFPQPVAPAPSPVGVEDNDSAFQDDAPTFEELQHAFENSRAIIEPTDEEVHINHSEETLAARRRAQNILLRPNYQYRPYPEANLEEGSGTTTSQPPCSVCYEIRDYAIHENCRHSICVACTMKHIRMRGDQVSCPECRRGPWHLWGASKEYLHHGSSAKKKLLDKEVTRRINLMLRMLDAHEMERATHFLGDVHANRRTWATQGWMLMRFDQYEASLAALQQSRGTDDTTAP</sequence>
<name>A0A979FW78_HYAAZ</name>